<sequence length="64" mass="6701">MNKIVGLALLVAGIILLYFGYTEYNSFASQATEMVKGSPTDNSIWLLVGGAIAAIIGIGALLKK</sequence>
<dbReference type="STRING" id="1628148.BI198_08195"/>
<dbReference type="Proteomes" id="UP000242258">
    <property type="component" value="Unassembled WGS sequence"/>
</dbReference>
<reference evidence="3" key="1">
    <citation type="submission" date="2016-09" db="EMBL/GenBank/DDBJ databases">
        <authorList>
            <person name="Wan X."/>
            <person name="Hou S."/>
        </authorList>
    </citation>
    <scope>NUCLEOTIDE SEQUENCE [LARGE SCALE GENOMIC DNA]</scope>
    <source>
        <strain evidence="3">KH87</strain>
    </source>
</reference>
<proteinExistence type="predicted"/>
<evidence type="ECO:0000313" key="3">
    <source>
        <dbReference type="Proteomes" id="UP000242258"/>
    </source>
</evidence>
<feature type="transmembrane region" description="Helical" evidence="1">
    <location>
        <begin position="44"/>
        <end position="62"/>
    </location>
</feature>
<dbReference type="RefSeq" id="WP_070049112.1">
    <property type="nucleotide sequence ID" value="NZ_CBCSDO010000005.1"/>
</dbReference>
<gene>
    <name evidence="2" type="ORF">BI198_08195</name>
</gene>
<dbReference type="EMBL" id="MKEK01000001">
    <property type="protein sequence ID" value="OEY69542.1"/>
    <property type="molecule type" value="Genomic_DNA"/>
</dbReference>
<keyword evidence="1" id="KW-0472">Membrane</keyword>
<keyword evidence="1" id="KW-1133">Transmembrane helix</keyword>
<protein>
    <recommendedName>
        <fullName evidence="4">DUF3185 domain-containing protein</fullName>
    </recommendedName>
</protein>
<evidence type="ECO:0000256" key="1">
    <source>
        <dbReference type="SAM" id="Phobius"/>
    </source>
</evidence>
<evidence type="ECO:0000313" key="2">
    <source>
        <dbReference type="EMBL" id="OEY69542.1"/>
    </source>
</evidence>
<keyword evidence="1" id="KW-0812">Transmembrane</keyword>
<evidence type="ECO:0008006" key="4">
    <source>
        <dbReference type="Google" id="ProtNLM"/>
    </source>
</evidence>
<dbReference type="InterPro" id="IPR021521">
    <property type="entry name" value="DUF3185"/>
</dbReference>
<dbReference type="AlphaFoldDB" id="A0A1E7Q5U2"/>
<dbReference type="Pfam" id="PF11381">
    <property type="entry name" value="DUF3185"/>
    <property type="match status" value="1"/>
</dbReference>
<accession>A0A1E7Q5U2</accession>
<name>A0A1E7Q5U2_9GAMM</name>
<keyword evidence="3" id="KW-1185">Reference proteome</keyword>
<comment type="caution">
    <text evidence="2">The sequence shown here is derived from an EMBL/GenBank/DDBJ whole genome shotgun (WGS) entry which is preliminary data.</text>
</comment>
<organism evidence="2 3">
    <name type="scientific">Rheinheimera salexigens</name>
    <dbReference type="NCBI Taxonomy" id="1628148"/>
    <lineage>
        <taxon>Bacteria</taxon>
        <taxon>Pseudomonadati</taxon>
        <taxon>Pseudomonadota</taxon>
        <taxon>Gammaproteobacteria</taxon>
        <taxon>Chromatiales</taxon>
        <taxon>Chromatiaceae</taxon>
        <taxon>Rheinheimera</taxon>
    </lineage>
</organism>